<evidence type="ECO:0000313" key="1">
    <source>
        <dbReference type="EMBL" id="AKJ95864.1"/>
    </source>
</evidence>
<dbReference type="PATRIC" id="fig|106634.4.peg.2261"/>
<dbReference type="InterPro" id="IPR050718">
    <property type="entry name" value="ApaG-like"/>
</dbReference>
<dbReference type="Pfam" id="PF04379">
    <property type="entry name" value="DUF525"/>
    <property type="match status" value="1"/>
</dbReference>
<dbReference type="RefSeq" id="WP_018144096.1">
    <property type="nucleotide sequence ID" value="NZ_CP011367.1"/>
</dbReference>
<dbReference type="InterPro" id="IPR023065">
    <property type="entry name" value="Uncharacterised_ApaG"/>
</dbReference>
<dbReference type="PROSITE" id="PS51087">
    <property type="entry name" value="APAG"/>
    <property type="match status" value="1"/>
</dbReference>
<sequence length="132" mass="14831">MNQPQEHDTEAHTIEIEVSTAYVEDQSEPDDDRYVFAYHVVIRNAGALTVQLLNRHWIIRDGRDQTQEVRGEGVIGEQPSIEPGDSFEYTSGTVIETPVGTMEGSYGMRDERGNTFDAPIPPFTLSVPRTLH</sequence>
<evidence type="ECO:0000313" key="2">
    <source>
        <dbReference type="Proteomes" id="UP000064201"/>
    </source>
</evidence>
<dbReference type="InterPro" id="IPR036767">
    <property type="entry name" value="ApaG_sf"/>
</dbReference>
<dbReference type="OrthoDB" id="9795226at2"/>
<dbReference type="HAMAP" id="MF_00791">
    <property type="entry name" value="ApaG"/>
    <property type="match status" value="1"/>
</dbReference>
<protein>
    <submittedName>
        <fullName evidence="1">Magnesium transporter ApaG</fullName>
    </submittedName>
</protein>
<dbReference type="InterPro" id="IPR007474">
    <property type="entry name" value="ApaG_domain"/>
</dbReference>
<name>A0A0G3G661_9GAMM</name>
<keyword evidence="2" id="KW-1185">Reference proteome</keyword>
<reference evidence="1 2" key="1">
    <citation type="submission" date="2015-04" db="EMBL/GenBank/DDBJ databases">
        <title>Complete Sequence for the Genome of the Thioalkalivibrio versutus D301.</title>
        <authorList>
            <person name="Mu T."/>
            <person name="Zhou J."/>
            <person name="Xu X."/>
        </authorList>
    </citation>
    <scope>NUCLEOTIDE SEQUENCE [LARGE SCALE GENOMIC DNA]</scope>
    <source>
        <strain evidence="1 2">D301</strain>
    </source>
</reference>
<gene>
    <name evidence="1" type="ORF">TVD_11100</name>
</gene>
<organism evidence="1 2">
    <name type="scientific">Thioalkalivibrio versutus</name>
    <dbReference type="NCBI Taxonomy" id="106634"/>
    <lineage>
        <taxon>Bacteria</taxon>
        <taxon>Pseudomonadati</taxon>
        <taxon>Pseudomonadota</taxon>
        <taxon>Gammaproteobacteria</taxon>
        <taxon>Chromatiales</taxon>
        <taxon>Ectothiorhodospiraceae</taxon>
        <taxon>Thioalkalivibrio</taxon>
    </lineage>
</organism>
<proteinExistence type="inferred from homology"/>
<dbReference type="KEGG" id="tvr:TVD_11100"/>
<dbReference type="SUPFAM" id="SSF110069">
    <property type="entry name" value="ApaG-like"/>
    <property type="match status" value="1"/>
</dbReference>
<dbReference type="PANTHER" id="PTHR47191:SF2">
    <property type="entry name" value="OS05G0170800 PROTEIN"/>
    <property type="match status" value="1"/>
</dbReference>
<dbReference type="Proteomes" id="UP000064201">
    <property type="component" value="Chromosome"/>
</dbReference>
<dbReference type="EMBL" id="CP011367">
    <property type="protein sequence ID" value="AKJ95864.1"/>
    <property type="molecule type" value="Genomic_DNA"/>
</dbReference>
<dbReference type="Gene3D" id="2.60.40.1470">
    <property type="entry name" value="ApaG domain"/>
    <property type="match status" value="1"/>
</dbReference>
<dbReference type="AlphaFoldDB" id="A0A0G3G661"/>
<accession>A0A0G3G661</accession>
<dbReference type="STRING" id="106634.TVD_11100"/>
<dbReference type="PANTHER" id="PTHR47191">
    <property type="entry name" value="OS05G0170800 PROTEIN"/>
    <property type="match status" value="1"/>
</dbReference>
<dbReference type="NCBIfam" id="NF003967">
    <property type="entry name" value="PRK05461.1"/>
    <property type="match status" value="1"/>
</dbReference>